<evidence type="ECO:0000256" key="3">
    <source>
        <dbReference type="ARBA" id="ARBA00023163"/>
    </source>
</evidence>
<dbReference type="GO" id="GO:0003700">
    <property type="term" value="F:DNA-binding transcription factor activity"/>
    <property type="evidence" value="ECO:0007669"/>
    <property type="project" value="UniProtKB-UniRule"/>
</dbReference>
<dbReference type="InterPro" id="IPR010248">
    <property type="entry name" value="His_ut_repres"/>
</dbReference>
<evidence type="ECO:0000313" key="6">
    <source>
        <dbReference type="EMBL" id="GIL37958.1"/>
    </source>
</evidence>
<dbReference type="PANTHER" id="PTHR44846:SF16">
    <property type="entry name" value="TRANSCRIPTIONAL REGULATOR PHNF-RELATED"/>
    <property type="match status" value="1"/>
</dbReference>
<dbReference type="InterPro" id="IPR036390">
    <property type="entry name" value="WH_DNA-bd_sf"/>
</dbReference>
<dbReference type="GO" id="GO:0006547">
    <property type="term" value="P:L-histidine metabolic process"/>
    <property type="evidence" value="ECO:0007669"/>
    <property type="project" value="UniProtKB-UniRule"/>
</dbReference>
<comment type="caution">
    <text evidence="6">The sequence shown here is derived from an EMBL/GenBank/DDBJ whole genome shotgun (WGS) entry which is preliminary data.</text>
</comment>
<dbReference type="EMBL" id="BOPV01000001">
    <property type="protein sequence ID" value="GIL37958.1"/>
    <property type="molecule type" value="Genomic_DNA"/>
</dbReference>
<sequence>MTEPAYARVKAQLLRRIRNGRWRAGDRIPSEHELMREFGVARMTVGRALRELTGEGWLLRTQGVGTFVGGEPRAESHPVEIRNVAEEIVARGHAHRAETIRLEETELDDDAAAAMEREAGSKVFFSEVVHWEGDQPLQFERRWVAPDFAPAYLDQDFTRTTPSAHLLQIAAIEAGEQIVRAEAADRRVAKYLQIKTGEPLLVLVRRTWARGNVVSHARLFHPAQRFQLVGRFGSPLPSGRGSG</sequence>
<accession>A0A8S8X5P5</accession>
<dbReference type="AlphaFoldDB" id="A0A8S8X5P5"/>
<dbReference type="RefSeq" id="WP_420240866.1">
    <property type="nucleotide sequence ID" value="NZ_BOPV01000001.1"/>
</dbReference>
<reference evidence="6" key="1">
    <citation type="submission" date="2021-02" db="EMBL/GenBank/DDBJ databases">
        <title>Genome sequence of Rhodospirillales sp. strain TMPK1 isolated from soil.</title>
        <authorList>
            <person name="Nakai R."/>
            <person name="Kusada H."/>
            <person name="Tamaki H."/>
        </authorList>
    </citation>
    <scope>NUCLEOTIDE SEQUENCE</scope>
    <source>
        <strain evidence="6">TMPK1</strain>
    </source>
</reference>
<dbReference type="Gene3D" id="3.40.1410.10">
    <property type="entry name" value="Chorismate lyase-like"/>
    <property type="match status" value="1"/>
</dbReference>
<dbReference type="SUPFAM" id="SSF64288">
    <property type="entry name" value="Chorismate lyase-like"/>
    <property type="match status" value="1"/>
</dbReference>
<keyword evidence="1" id="KW-0805">Transcription regulation</keyword>
<dbReference type="FunFam" id="1.10.10.10:FF:000079">
    <property type="entry name" value="GntR family transcriptional regulator"/>
    <property type="match status" value="1"/>
</dbReference>
<dbReference type="InterPro" id="IPR011663">
    <property type="entry name" value="UTRA"/>
</dbReference>
<dbReference type="CDD" id="cd07377">
    <property type="entry name" value="WHTH_GntR"/>
    <property type="match status" value="1"/>
</dbReference>
<dbReference type="SMART" id="SM00345">
    <property type="entry name" value="HTH_GNTR"/>
    <property type="match status" value="1"/>
</dbReference>
<dbReference type="NCBIfam" id="TIGR02018">
    <property type="entry name" value="his_ut_repres"/>
    <property type="match status" value="1"/>
</dbReference>
<keyword evidence="3" id="KW-0804">Transcription</keyword>
<keyword evidence="2" id="KW-0238">DNA-binding</keyword>
<evidence type="ECO:0000256" key="1">
    <source>
        <dbReference type="ARBA" id="ARBA00023015"/>
    </source>
</evidence>
<organism evidence="6 7">
    <name type="scientific">Roseiterribacter gracilis</name>
    <dbReference type="NCBI Taxonomy" id="2812848"/>
    <lineage>
        <taxon>Bacteria</taxon>
        <taxon>Pseudomonadati</taxon>
        <taxon>Pseudomonadota</taxon>
        <taxon>Alphaproteobacteria</taxon>
        <taxon>Rhodospirillales</taxon>
        <taxon>Roseiterribacteraceae</taxon>
        <taxon>Roseiterribacter</taxon>
    </lineage>
</organism>
<dbReference type="Pfam" id="PF00392">
    <property type="entry name" value="GntR"/>
    <property type="match status" value="1"/>
</dbReference>
<dbReference type="PANTHER" id="PTHR44846">
    <property type="entry name" value="MANNOSYL-D-GLYCERATE TRANSPORT/METABOLISM SYSTEM REPRESSOR MNGR-RELATED"/>
    <property type="match status" value="1"/>
</dbReference>
<keyword evidence="7" id="KW-1185">Reference proteome</keyword>
<evidence type="ECO:0000259" key="5">
    <source>
        <dbReference type="PROSITE" id="PS50949"/>
    </source>
</evidence>
<dbReference type="Gene3D" id="1.10.10.10">
    <property type="entry name" value="Winged helix-like DNA-binding domain superfamily/Winged helix DNA-binding domain"/>
    <property type="match status" value="1"/>
</dbReference>
<dbReference type="InterPro" id="IPR050679">
    <property type="entry name" value="Bact_HTH_transcr_reg"/>
</dbReference>
<dbReference type="GO" id="GO:0045892">
    <property type="term" value="P:negative regulation of DNA-templated transcription"/>
    <property type="evidence" value="ECO:0007669"/>
    <property type="project" value="UniProtKB-UniRule"/>
</dbReference>
<evidence type="ECO:0000256" key="4">
    <source>
        <dbReference type="NCBIfam" id="TIGR02018"/>
    </source>
</evidence>
<dbReference type="PRINTS" id="PR00035">
    <property type="entry name" value="HTHGNTR"/>
</dbReference>
<dbReference type="SUPFAM" id="SSF46785">
    <property type="entry name" value="Winged helix' DNA-binding domain"/>
    <property type="match status" value="1"/>
</dbReference>
<dbReference type="InterPro" id="IPR028978">
    <property type="entry name" value="Chorismate_lyase_/UTRA_dom_sf"/>
</dbReference>
<dbReference type="SMART" id="SM00866">
    <property type="entry name" value="UTRA"/>
    <property type="match status" value="1"/>
</dbReference>
<feature type="domain" description="HTH gntR-type" evidence="5">
    <location>
        <begin position="3"/>
        <end position="71"/>
    </location>
</feature>
<dbReference type="PROSITE" id="PS50949">
    <property type="entry name" value="HTH_GNTR"/>
    <property type="match status" value="1"/>
</dbReference>
<evidence type="ECO:0000313" key="7">
    <source>
        <dbReference type="Proteomes" id="UP000681075"/>
    </source>
</evidence>
<dbReference type="Pfam" id="PF07702">
    <property type="entry name" value="UTRA"/>
    <property type="match status" value="1"/>
</dbReference>
<name>A0A8S8X5P5_9PROT</name>
<dbReference type="GO" id="GO:0003677">
    <property type="term" value="F:DNA binding"/>
    <property type="evidence" value="ECO:0007669"/>
    <property type="project" value="UniProtKB-UniRule"/>
</dbReference>
<dbReference type="Proteomes" id="UP000681075">
    <property type="component" value="Unassembled WGS sequence"/>
</dbReference>
<gene>
    <name evidence="6" type="primary">hutC</name>
    <name evidence="6" type="ORF">TMPK1_01950</name>
</gene>
<protein>
    <recommendedName>
        <fullName evidence="4">Histidine utilization repressor</fullName>
    </recommendedName>
</protein>
<dbReference type="InterPro" id="IPR000524">
    <property type="entry name" value="Tscrpt_reg_HTH_GntR"/>
</dbReference>
<proteinExistence type="predicted"/>
<dbReference type="InterPro" id="IPR036388">
    <property type="entry name" value="WH-like_DNA-bd_sf"/>
</dbReference>
<evidence type="ECO:0000256" key="2">
    <source>
        <dbReference type="ARBA" id="ARBA00023125"/>
    </source>
</evidence>